<sequence length="153" mass="17779">MSNFYIKNKEGNYLPIELKSIINKDLDNRLIIVRVGTDEYPASMSDLDVTEESFRQADIINDLDVSVILTPFQIDVDAVRKDELEDKCIYMQISSGDDIGMLEEALKKMYKSLRRKHEVAVLPTPLKVKDYKKVKDILRRCKIRKDRRGRVKG</sequence>
<comment type="caution">
    <text evidence="1">The sequence shown here is derived from an EMBL/GenBank/DDBJ whole genome shotgun (WGS) entry which is preliminary data.</text>
</comment>
<organism evidence="1">
    <name type="scientific">marine sediment metagenome</name>
    <dbReference type="NCBI Taxonomy" id="412755"/>
    <lineage>
        <taxon>unclassified sequences</taxon>
        <taxon>metagenomes</taxon>
        <taxon>ecological metagenomes</taxon>
    </lineage>
</organism>
<evidence type="ECO:0000313" key="1">
    <source>
        <dbReference type="EMBL" id="KKM65753.1"/>
    </source>
</evidence>
<dbReference type="AlphaFoldDB" id="A0A0F9J873"/>
<name>A0A0F9J873_9ZZZZ</name>
<reference evidence="1" key="1">
    <citation type="journal article" date="2015" name="Nature">
        <title>Complex archaea that bridge the gap between prokaryotes and eukaryotes.</title>
        <authorList>
            <person name="Spang A."/>
            <person name="Saw J.H."/>
            <person name="Jorgensen S.L."/>
            <person name="Zaremba-Niedzwiedzka K."/>
            <person name="Martijn J."/>
            <person name="Lind A.E."/>
            <person name="van Eijk R."/>
            <person name="Schleper C."/>
            <person name="Guy L."/>
            <person name="Ettema T.J."/>
        </authorList>
    </citation>
    <scope>NUCLEOTIDE SEQUENCE</scope>
</reference>
<dbReference type="EMBL" id="LAZR01010668">
    <property type="protein sequence ID" value="KKM65753.1"/>
    <property type="molecule type" value="Genomic_DNA"/>
</dbReference>
<protein>
    <submittedName>
        <fullName evidence="1">Uncharacterized protein</fullName>
    </submittedName>
</protein>
<proteinExistence type="predicted"/>
<gene>
    <name evidence="1" type="ORF">LCGC14_1488130</name>
</gene>
<accession>A0A0F9J873</accession>